<dbReference type="NCBIfam" id="TIGR03552">
    <property type="entry name" value="F420_cofC"/>
    <property type="match status" value="1"/>
</dbReference>
<keyword evidence="4 5" id="KW-0342">GTP-binding</keyword>
<comment type="caution">
    <text evidence="6">The sequence shown here is derived from an EMBL/GenBank/DDBJ whole genome shotgun (WGS) entry which is preliminary data.</text>
</comment>
<evidence type="ECO:0000256" key="1">
    <source>
        <dbReference type="ARBA" id="ARBA00022679"/>
    </source>
</evidence>
<dbReference type="InterPro" id="IPR029044">
    <property type="entry name" value="Nucleotide-diphossugar_trans"/>
</dbReference>
<dbReference type="HAMAP" id="MF_02114">
    <property type="entry name" value="CofC"/>
    <property type="match status" value="1"/>
</dbReference>
<evidence type="ECO:0000256" key="5">
    <source>
        <dbReference type="HAMAP-Rule" id="MF_02114"/>
    </source>
</evidence>
<accession>A0A2A6RFW3</accession>
<dbReference type="Pfam" id="PF01983">
    <property type="entry name" value="CofC"/>
    <property type="match status" value="1"/>
</dbReference>
<sequence length="202" mass="21809">MNLHAIVPLKRLHQAKSRLAPVLPPESRRELVLEMLERVLHTLQHPAVAAVWLVSAEPSVLALGSTWGALPLFDHTQELNDALTYARTTVWEAGASALLVIPADVPLIIPADVAALATALAQGSDVVLVPDEHGSGTNALGLRRQANDIPFCFGPASAHQHRAEATARGLTPQHLELPTLALDIDLPVNLYAYRTLQRVCYS</sequence>
<dbReference type="PANTHER" id="PTHR40392:SF1">
    <property type="entry name" value="2-PHOSPHO-L-LACTATE GUANYLYLTRANSFERASE"/>
    <property type="match status" value="1"/>
</dbReference>
<dbReference type="GO" id="GO:0052645">
    <property type="term" value="P:F420-0 metabolic process"/>
    <property type="evidence" value="ECO:0007669"/>
    <property type="project" value="UniProtKB-UniRule"/>
</dbReference>
<keyword evidence="3 5" id="KW-0547">Nucleotide-binding</keyword>
<dbReference type="InterPro" id="IPR002835">
    <property type="entry name" value="CofC"/>
</dbReference>
<evidence type="ECO:0000313" key="7">
    <source>
        <dbReference type="Proteomes" id="UP000220527"/>
    </source>
</evidence>
<evidence type="ECO:0000313" key="6">
    <source>
        <dbReference type="EMBL" id="PDW01750.1"/>
    </source>
</evidence>
<gene>
    <name evidence="6" type="primary">cofC</name>
    <name evidence="5" type="synonym">fbiD</name>
    <name evidence="6" type="ORF">CJ255_17490</name>
</gene>
<dbReference type="GO" id="GO:0043814">
    <property type="term" value="F:phospholactate guanylyltransferase activity"/>
    <property type="evidence" value="ECO:0007669"/>
    <property type="project" value="InterPro"/>
</dbReference>
<dbReference type="GO" id="GO:0005525">
    <property type="term" value="F:GTP binding"/>
    <property type="evidence" value="ECO:0007669"/>
    <property type="project" value="UniProtKB-KW"/>
</dbReference>
<organism evidence="6 7">
    <name type="scientific">Candidatus Viridilinea mediisalina</name>
    <dbReference type="NCBI Taxonomy" id="2024553"/>
    <lineage>
        <taxon>Bacteria</taxon>
        <taxon>Bacillati</taxon>
        <taxon>Chloroflexota</taxon>
        <taxon>Chloroflexia</taxon>
        <taxon>Chloroflexales</taxon>
        <taxon>Chloroflexineae</taxon>
        <taxon>Oscillochloridaceae</taxon>
        <taxon>Candidatus Viridilinea</taxon>
    </lineage>
</organism>
<dbReference type="UniPathway" id="UPA00071"/>
<comment type="function">
    <text evidence="5">Guanylyltransferase that catalyzes the activation of phosphoenolpyruvate (PEP) as enolpyruvoyl-2-diphospho-5'-guanosine, via the condensation of PEP with GTP. It is involved in the biosynthesis of coenzyme F420, a hydride carrier cofactor.</text>
</comment>
<dbReference type="OrthoDB" id="9151145at2"/>
<dbReference type="EMBL" id="NQWI01000112">
    <property type="protein sequence ID" value="PDW01750.1"/>
    <property type="molecule type" value="Genomic_DNA"/>
</dbReference>
<evidence type="ECO:0000256" key="4">
    <source>
        <dbReference type="ARBA" id="ARBA00023134"/>
    </source>
</evidence>
<dbReference type="Gene3D" id="3.90.550.10">
    <property type="entry name" value="Spore Coat Polysaccharide Biosynthesis Protein SpsA, Chain A"/>
    <property type="match status" value="1"/>
</dbReference>
<keyword evidence="2 5" id="KW-0548">Nucleotidyltransferase</keyword>
<dbReference type="AlphaFoldDB" id="A0A2A6RFW3"/>
<dbReference type="PANTHER" id="PTHR40392">
    <property type="entry name" value="2-PHOSPHO-L-LACTATE GUANYLYLTRANSFERASE"/>
    <property type="match status" value="1"/>
</dbReference>
<keyword evidence="1 5" id="KW-0808">Transferase</keyword>
<comment type="catalytic activity">
    <reaction evidence="5">
        <text>phosphoenolpyruvate + GTP + H(+) = enolpyruvoyl-2-diphospho-5'-guanosine + diphosphate</text>
        <dbReference type="Rhea" id="RHEA:30519"/>
        <dbReference type="ChEBI" id="CHEBI:15378"/>
        <dbReference type="ChEBI" id="CHEBI:33019"/>
        <dbReference type="ChEBI" id="CHEBI:37565"/>
        <dbReference type="ChEBI" id="CHEBI:58702"/>
        <dbReference type="ChEBI" id="CHEBI:143701"/>
        <dbReference type="EC" id="2.7.7.105"/>
    </reaction>
</comment>
<comment type="similarity">
    <text evidence="5">Belongs to the CofC family.</text>
</comment>
<proteinExistence type="inferred from homology"/>
<protein>
    <recommendedName>
        <fullName evidence="5">Phosphoenolpyruvate guanylyltransferase</fullName>
        <shortName evidence="5">PEP guanylyltransferase</shortName>
        <ecNumber evidence="5">2.7.7.105</ecNumber>
    </recommendedName>
</protein>
<name>A0A2A6RFW3_9CHLR</name>
<comment type="pathway">
    <text evidence="5">Cofactor biosynthesis; coenzyme F420 biosynthesis.</text>
</comment>
<dbReference type="SUPFAM" id="SSF53448">
    <property type="entry name" value="Nucleotide-diphospho-sugar transferases"/>
    <property type="match status" value="1"/>
</dbReference>
<reference evidence="7" key="1">
    <citation type="submission" date="2017-08" db="EMBL/GenBank/DDBJ databases">
        <authorList>
            <person name="Grouzdev D.S."/>
            <person name="Gaisin V.A."/>
            <person name="Rysina M.S."/>
            <person name="Gorlenko V.M."/>
        </authorList>
    </citation>
    <scope>NUCLEOTIDE SEQUENCE [LARGE SCALE GENOMIC DNA]</scope>
    <source>
        <strain evidence="7">Kir15-3F</strain>
    </source>
</reference>
<dbReference type="RefSeq" id="WP_097645390.1">
    <property type="nucleotide sequence ID" value="NZ_NQWI01000112.1"/>
</dbReference>
<dbReference type="EC" id="2.7.7.105" evidence="5"/>
<evidence type="ECO:0000256" key="3">
    <source>
        <dbReference type="ARBA" id="ARBA00022741"/>
    </source>
</evidence>
<dbReference type="Proteomes" id="UP000220527">
    <property type="component" value="Unassembled WGS sequence"/>
</dbReference>
<keyword evidence="7" id="KW-1185">Reference proteome</keyword>
<evidence type="ECO:0000256" key="2">
    <source>
        <dbReference type="ARBA" id="ARBA00022695"/>
    </source>
</evidence>